<evidence type="ECO:0000313" key="3">
    <source>
        <dbReference type="Proteomes" id="UP001519344"/>
    </source>
</evidence>
<feature type="compositionally biased region" description="Basic and acidic residues" evidence="1">
    <location>
        <begin position="20"/>
        <end position="32"/>
    </location>
</feature>
<reference evidence="2 3" key="1">
    <citation type="submission" date="2021-03" db="EMBL/GenBank/DDBJ databases">
        <title>Genomic Encyclopedia of Type Strains, Phase IV (KMG-IV): sequencing the most valuable type-strain genomes for metagenomic binning, comparative biology and taxonomic classification.</title>
        <authorList>
            <person name="Goeker M."/>
        </authorList>
    </citation>
    <scope>NUCLEOTIDE SEQUENCE [LARGE SCALE GENOMIC DNA]</scope>
    <source>
        <strain evidence="2 3">DSM 24950</strain>
    </source>
</reference>
<dbReference type="Proteomes" id="UP001519344">
    <property type="component" value="Unassembled WGS sequence"/>
</dbReference>
<gene>
    <name evidence="2" type="ORF">J2Z65_002632</name>
</gene>
<name>A0ABS4HXZ0_9BACL</name>
<dbReference type="EMBL" id="JAGGKV010000006">
    <property type="protein sequence ID" value="MBP1963413.1"/>
    <property type="molecule type" value="Genomic_DNA"/>
</dbReference>
<organism evidence="2 3">
    <name type="scientific">Paenibacillus aceris</name>
    <dbReference type="NCBI Taxonomy" id="869555"/>
    <lineage>
        <taxon>Bacteria</taxon>
        <taxon>Bacillati</taxon>
        <taxon>Bacillota</taxon>
        <taxon>Bacilli</taxon>
        <taxon>Bacillales</taxon>
        <taxon>Paenibacillaceae</taxon>
        <taxon>Paenibacillus</taxon>
    </lineage>
</organism>
<accession>A0ABS4HXZ0</accession>
<evidence type="ECO:0000313" key="2">
    <source>
        <dbReference type="EMBL" id="MBP1963413.1"/>
    </source>
</evidence>
<comment type="caution">
    <text evidence="2">The sequence shown here is derived from an EMBL/GenBank/DDBJ whole genome shotgun (WGS) entry which is preliminary data.</text>
</comment>
<evidence type="ECO:0000256" key="1">
    <source>
        <dbReference type="SAM" id="MobiDB-lite"/>
    </source>
</evidence>
<keyword evidence="3" id="KW-1185">Reference proteome</keyword>
<sequence>MFLGKEEMPAESVGQQPVVVRERESRSHGEGA</sequence>
<proteinExistence type="predicted"/>
<feature type="region of interest" description="Disordered" evidence="1">
    <location>
        <begin position="1"/>
        <end position="32"/>
    </location>
</feature>
<protein>
    <submittedName>
        <fullName evidence="2">Uncharacterized protein</fullName>
    </submittedName>
</protein>